<dbReference type="GO" id="GO:0005886">
    <property type="term" value="C:plasma membrane"/>
    <property type="evidence" value="ECO:0007669"/>
    <property type="project" value="TreeGrafter"/>
</dbReference>
<feature type="transmembrane region" description="Helical" evidence="4">
    <location>
        <begin position="90"/>
        <end position="110"/>
    </location>
</feature>
<proteinExistence type="predicted"/>
<feature type="transmembrane region" description="Helical" evidence="4">
    <location>
        <begin position="164"/>
        <end position="186"/>
    </location>
</feature>
<dbReference type="InterPro" id="IPR000160">
    <property type="entry name" value="GGDEF_dom"/>
</dbReference>
<dbReference type="NCBIfam" id="TIGR00254">
    <property type="entry name" value="GGDEF"/>
    <property type="match status" value="1"/>
</dbReference>
<protein>
    <recommendedName>
        <fullName evidence="1">diguanylate cyclase</fullName>
        <ecNumber evidence="1">2.7.7.65</ecNumber>
    </recommendedName>
</protein>
<dbReference type="SUPFAM" id="SSF55073">
    <property type="entry name" value="Nucleotide cyclase"/>
    <property type="match status" value="1"/>
</dbReference>
<dbReference type="CDD" id="cd01949">
    <property type="entry name" value="GGDEF"/>
    <property type="match status" value="1"/>
</dbReference>
<keyword evidence="4" id="KW-0472">Membrane</keyword>
<keyword evidence="7" id="KW-1185">Reference proteome</keyword>
<dbReference type="InterPro" id="IPR043128">
    <property type="entry name" value="Rev_trsase/Diguanyl_cyclase"/>
</dbReference>
<dbReference type="PANTHER" id="PTHR45138:SF9">
    <property type="entry name" value="DIGUANYLATE CYCLASE DGCM-RELATED"/>
    <property type="match status" value="1"/>
</dbReference>
<dbReference type="GO" id="GO:0043709">
    <property type="term" value="P:cell adhesion involved in single-species biofilm formation"/>
    <property type="evidence" value="ECO:0007669"/>
    <property type="project" value="TreeGrafter"/>
</dbReference>
<feature type="transmembrane region" description="Helical" evidence="4">
    <location>
        <begin position="122"/>
        <end position="144"/>
    </location>
</feature>
<dbReference type="Proteomes" id="UP001139559">
    <property type="component" value="Unassembled WGS sequence"/>
</dbReference>
<accession>A0A9X1XKW6</accession>
<name>A0A9X1XKW6_9VIBR</name>
<dbReference type="PROSITE" id="PS50887">
    <property type="entry name" value="GGDEF"/>
    <property type="match status" value="1"/>
</dbReference>
<evidence type="ECO:0000259" key="5">
    <source>
        <dbReference type="PROSITE" id="PS50887"/>
    </source>
</evidence>
<dbReference type="RefSeq" id="WP_248008686.1">
    <property type="nucleotide sequence ID" value="NZ_JAJHVV010000005.1"/>
</dbReference>
<dbReference type="Gene3D" id="3.30.70.270">
    <property type="match status" value="1"/>
</dbReference>
<reference evidence="6" key="1">
    <citation type="submission" date="2021-11" db="EMBL/GenBank/DDBJ databases">
        <title>Vibrio ZSDE26 sp. nov. and Vibrio ZSDZ34 sp. nov., isolated from coastal seawater in Qingdao.</title>
        <authorList>
            <person name="Zhang P."/>
        </authorList>
    </citation>
    <scope>NUCLEOTIDE SEQUENCE</scope>
    <source>
        <strain evidence="6">ZSDE26</strain>
    </source>
</reference>
<keyword evidence="4" id="KW-0812">Transmembrane</keyword>
<dbReference type="SMART" id="SM00267">
    <property type="entry name" value="GGDEF"/>
    <property type="match status" value="1"/>
</dbReference>
<feature type="transmembrane region" description="Helical" evidence="4">
    <location>
        <begin position="62"/>
        <end position="78"/>
    </location>
</feature>
<dbReference type="EMBL" id="JAJHVV010000005">
    <property type="protein sequence ID" value="MCK6263608.1"/>
    <property type="molecule type" value="Genomic_DNA"/>
</dbReference>
<dbReference type="GO" id="GO:0052621">
    <property type="term" value="F:diguanylate cyclase activity"/>
    <property type="evidence" value="ECO:0007669"/>
    <property type="project" value="UniProtKB-EC"/>
</dbReference>
<keyword evidence="4" id="KW-1133">Transmembrane helix</keyword>
<feature type="region of interest" description="Disordered" evidence="3">
    <location>
        <begin position="347"/>
        <end position="366"/>
    </location>
</feature>
<evidence type="ECO:0000256" key="3">
    <source>
        <dbReference type="SAM" id="MobiDB-lite"/>
    </source>
</evidence>
<sequence length="410" mass="45429">MSPSFVTSNWFRVSFPLLLIASLWLGMSNVITVTQGNLDIAVNLPIVLFLIALLMSHTFSQSRCAMIALIMLISYWVIQHRLQSSLGTGTTLLELSLLAFLLPVAALLTYAFKDSRLTSKGFLLFVLINFMLVAWSYLTVTHFGEDSLSHFREGLLFVVPQVSKLPFVLVLYLFALSGITAILVLRNNRIADVVAYSAIITASITFVFFEVPFISSTMFTLAGVLLLLHLISASHELAFNDGLTGIPGRHALEMDIKQLGRKYSVAMIDIDHFKSFNDTYGHDTGDDVLKLVASRLTLIGGKAKVYRYGGEEFTAVFKGKYLSDTLEHLEILREDIAQYEMALRNAATRPKDKKKGASKRGKTPSKETVNVTISIGVADSTTDKKPHNVIKLADKALYKAKQTGRNKVSH</sequence>
<organism evidence="6 7">
    <name type="scientific">Vibrio amylolyticus</name>
    <dbReference type="NCBI Taxonomy" id="2847292"/>
    <lineage>
        <taxon>Bacteria</taxon>
        <taxon>Pseudomonadati</taxon>
        <taxon>Pseudomonadota</taxon>
        <taxon>Gammaproteobacteria</taxon>
        <taxon>Vibrionales</taxon>
        <taxon>Vibrionaceae</taxon>
        <taxon>Vibrio</taxon>
    </lineage>
</organism>
<feature type="domain" description="GGDEF" evidence="5">
    <location>
        <begin position="261"/>
        <end position="410"/>
    </location>
</feature>
<gene>
    <name evidence="6" type="ORF">KP803_10025</name>
</gene>
<dbReference type="PANTHER" id="PTHR45138">
    <property type="entry name" value="REGULATORY COMPONENTS OF SENSORY TRANSDUCTION SYSTEM"/>
    <property type="match status" value="1"/>
</dbReference>
<evidence type="ECO:0000313" key="6">
    <source>
        <dbReference type="EMBL" id="MCK6263608.1"/>
    </source>
</evidence>
<evidence type="ECO:0000313" key="7">
    <source>
        <dbReference type="Proteomes" id="UP001139559"/>
    </source>
</evidence>
<dbReference type="EC" id="2.7.7.65" evidence="1"/>
<dbReference type="GO" id="GO:1902201">
    <property type="term" value="P:negative regulation of bacterial-type flagellum-dependent cell motility"/>
    <property type="evidence" value="ECO:0007669"/>
    <property type="project" value="TreeGrafter"/>
</dbReference>
<dbReference type="Pfam" id="PF00990">
    <property type="entry name" value="GGDEF"/>
    <property type="match status" value="1"/>
</dbReference>
<evidence type="ECO:0000256" key="2">
    <source>
        <dbReference type="ARBA" id="ARBA00034247"/>
    </source>
</evidence>
<dbReference type="AlphaFoldDB" id="A0A9X1XKW6"/>
<feature type="transmembrane region" description="Helical" evidence="4">
    <location>
        <begin position="38"/>
        <end position="55"/>
    </location>
</feature>
<evidence type="ECO:0000256" key="1">
    <source>
        <dbReference type="ARBA" id="ARBA00012528"/>
    </source>
</evidence>
<comment type="caution">
    <text evidence="6">The sequence shown here is derived from an EMBL/GenBank/DDBJ whole genome shotgun (WGS) entry which is preliminary data.</text>
</comment>
<feature type="compositionally biased region" description="Basic residues" evidence="3">
    <location>
        <begin position="351"/>
        <end position="363"/>
    </location>
</feature>
<feature type="transmembrane region" description="Helical" evidence="4">
    <location>
        <begin position="193"/>
        <end position="213"/>
    </location>
</feature>
<comment type="catalytic activity">
    <reaction evidence="2">
        <text>2 GTP = 3',3'-c-di-GMP + 2 diphosphate</text>
        <dbReference type="Rhea" id="RHEA:24898"/>
        <dbReference type="ChEBI" id="CHEBI:33019"/>
        <dbReference type="ChEBI" id="CHEBI:37565"/>
        <dbReference type="ChEBI" id="CHEBI:58805"/>
        <dbReference type="EC" id="2.7.7.65"/>
    </reaction>
</comment>
<evidence type="ECO:0000256" key="4">
    <source>
        <dbReference type="SAM" id="Phobius"/>
    </source>
</evidence>
<dbReference type="InterPro" id="IPR050469">
    <property type="entry name" value="Diguanylate_Cyclase"/>
</dbReference>
<dbReference type="InterPro" id="IPR029787">
    <property type="entry name" value="Nucleotide_cyclase"/>
</dbReference>